<dbReference type="EC" id="3.4.23.43" evidence="3"/>
<feature type="transmembrane region" description="Helical" evidence="1">
    <location>
        <begin position="172"/>
        <end position="189"/>
    </location>
</feature>
<dbReference type="GO" id="GO:0016020">
    <property type="term" value="C:membrane"/>
    <property type="evidence" value="ECO:0007669"/>
    <property type="project" value="InterPro"/>
</dbReference>
<feature type="transmembrane region" description="Helical" evidence="1">
    <location>
        <begin position="134"/>
        <end position="152"/>
    </location>
</feature>
<name>A0A955L2D9_9BACT</name>
<evidence type="ECO:0000313" key="4">
    <source>
        <dbReference type="Proteomes" id="UP000775877"/>
    </source>
</evidence>
<keyword evidence="1" id="KW-1133">Transmembrane helix</keyword>
<feature type="non-terminal residue" evidence="3">
    <location>
        <position position="228"/>
    </location>
</feature>
<dbReference type="Pfam" id="PF01478">
    <property type="entry name" value="Peptidase_A24"/>
    <property type="match status" value="1"/>
</dbReference>
<dbReference type="EMBL" id="JAGQLJ010000144">
    <property type="protein sequence ID" value="MCA9381621.1"/>
    <property type="molecule type" value="Genomic_DNA"/>
</dbReference>
<feature type="domain" description="Prepilin type IV endopeptidase peptidase" evidence="2">
    <location>
        <begin position="112"/>
        <end position="227"/>
    </location>
</feature>
<reference evidence="3" key="2">
    <citation type="journal article" date="2021" name="Microbiome">
        <title>Successional dynamics and alternative stable states in a saline activated sludge microbial community over 9 years.</title>
        <authorList>
            <person name="Wang Y."/>
            <person name="Ye J."/>
            <person name="Ju F."/>
            <person name="Liu L."/>
            <person name="Boyd J.A."/>
            <person name="Deng Y."/>
            <person name="Parks D.H."/>
            <person name="Jiang X."/>
            <person name="Yin X."/>
            <person name="Woodcroft B.J."/>
            <person name="Tyson G.W."/>
            <person name="Hugenholtz P."/>
            <person name="Polz M.F."/>
            <person name="Zhang T."/>
        </authorList>
    </citation>
    <scope>NUCLEOTIDE SEQUENCE</scope>
    <source>
        <strain evidence="3">HKST-UBA13</strain>
    </source>
</reference>
<feature type="transmembrane region" description="Helical" evidence="1">
    <location>
        <begin position="201"/>
        <end position="223"/>
    </location>
</feature>
<keyword evidence="1" id="KW-0812">Transmembrane</keyword>
<evidence type="ECO:0000313" key="3">
    <source>
        <dbReference type="EMBL" id="MCA9381621.1"/>
    </source>
</evidence>
<organism evidence="3 4">
    <name type="scientific">Candidatus Dojkabacteria bacterium</name>
    <dbReference type="NCBI Taxonomy" id="2099670"/>
    <lineage>
        <taxon>Bacteria</taxon>
        <taxon>Candidatus Dojkabacteria</taxon>
    </lineage>
</organism>
<feature type="transmembrane region" description="Helical" evidence="1">
    <location>
        <begin position="72"/>
        <end position="94"/>
    </location>
</feature>
<keyword evidence="3" id="KW-0378">Hydrolase</keyword>
<reference evidence="3" key="1">
    <citation type="submission" date="2020-04" db="EMBL/GenBank/DDBJ databases">
        <authorList>
            <person name="Zhang T."/>
        </authorList>
    </citation>
    <scope>NUCLEOTIDE SEQUENCE</scope>
    <source>
        <strain evidence="3">HKST-UBA13</strain>
    </source>
</reference>
<feature type="transmembrane region" description="Helical" evidence="1">
    <location>
        <begin position="43"/>
        <end position="60"/>
    </location>
</feature>
<feature type="transmembrane region" description="Helical" evidence="1">
    <location>
        <begin position="100"/>
        <end position="122"/>
    </location>
</feature>
<dbReference type="GO" id="GO:0004190">
    <property type="term" value="F:aspartic-type endopeptidase activity"/>
    <property type="evidence" value="ECO:0007669"/>
    <property type="project" value="UniProtKB-EC"/>
</dbReference>
<protein>
    <submittedName>
        <fullName evidence="3">Prepilin peptidase</fullName>
        <ecNumber evidence="3">3.4.23.43</ecNumber>
    </submittedName>
</protein>
<dbReference type="AlphaFoldDB" id="A0A955L2D9"/>
<gene>
    <name evidence="3" type="ORF">KC678_05120</name>
</gene>
<keyword evidence="1" id="KW-0472">Membrane</keyword>
<evidence type="ECO:0000259" key="2">
    <source>
        <dbReference type="Pfam" id="PF01478"/>
    </source>
</evidence>
<sequence>MSILSIIIFIYIGSCVSKLFFSYIEFENNNKFREKILKTDGNILQYLSLLIFTPGSSLLVKNQAYLKKQKVFIISEVLGIFVSLIFILSLSHLYNSEVFTISYLFHFLFFYFGLISLLYLSIFDLIYLSIPVRFTMRILFFAVIIQVFILLAKLLGITSNPILEDIGSLKNILGFLILYLGTYGLIIITKEEGIGAGDADINGFVGLMLGIPGSIIFIFVTVFTGSIV</sequence>
<comment type="caution">
    <text evidence="3">The sequence shown here is derived from an EMBL/GenBank/DDBJ whole genome shotgun (WGS) entry which is preliminary data.</text>
</comment>
<evidence type="ECO:0000256" key="1">
    <source>
        <dbReference type="SAM" id="Phobius"/>
    </source>
</evidence>
<dbReference type="Proteomes" id="UP000775877">
    <property type="component" value="Unassembled WGS sequence"/>
</dbReference>
<dbReference type="InterPro" id="IPR000045">
    <property type="entry name" value="Prepilin_IV_endopep_pep"/>
</dbReference>
<proteinExistence type="predicted"/>
<accession>A0A955L2D9</accession>
<feature type="transmembrane region" description="Helical" evidence="1">
    <location>
        <begin position="7"/>
        <end position="23"/>
    </location>
</feature>